<evidence type="ECO:0000256" key="3">
    <source>
        <dbReference type="ARBA" id="ARBA00022514"/>
    </source>
</evidence>
<proteinExistence type="inferred from homology"/>
<evidence type="ECO:0000256" key="2">
    <source>
        <dbReference type="ARBA" id="ARBA00008670"/>
    </source>
</evidence>
<keyword evidence="8" id="KW-0812">Transmembrane</keyword>
<dbReference type="PANTHER" id="PTHR15151:SF24">
    <property type="entry name" value="A PROLIFERATION-INDUCING LIGAND-LIKE PROTEIN-RELATED"/>
    <property type="match status" value="1"/>
</dbReference>
<evidence type="ECO:0000256" key="5">
    <source>
        <dbReference type="ARBA" id="ARBA00023157"/>
    </source>
</evidence>
<accession>A0ABM5JH34</accession>
<dbReference type="GeneID" id="126878529"/>
<dbReference type="Gene3D" id="2.60.120.40">
    <property type="match status" value="1"/>
</dbReference>
<evidence type="ECO:0000256" key="7">
    <source>
        <dbReference type="SAM" id="MobiDB-lite"/>
    </source>
</evidence>
<dbReference type="PANTHER" id="PTHR15151">
    <property type="entry name" value="PROTEIN EIGER"/>
    <property type="match status" value="1"/>
</dbReference>
<reference evidence="10" key="1">
    <citation type="submission" date="2025-05" db="UniProtKB">
        <authorList>
            <consortium name="EnsemblMetazoa"/>
        </authorList>
    </citation>
    <scope>IDENTIFICATION</scope>
</reference>
<evidence type="ECO:0000259" key="9">
    <source>
        <dbReference type="PROSITE" id="PS50049"/>
    </source>
</evidence>
<keyword evidence="11" id="KW-1185">Reference proteome</keyword>
<evidence type="ECO:0000313" key="10">
    <source>
        <dbReference type="EnsemblMetazoa" id="XP_050497243.1"/>
    </source>
</evidence>
<keyword evidence="5" id="KW-1015">Disulfide bond</keyword>
<keyword evidence="8" id="KW-1133">Transmembrane helix</keyword>
<keyword evidence="8" id="KW-0472">Membrane</keyword>
<feature type="domain" description="THD" evidence="9">
    <location>
        <begin position="310"/>
        <end position="459"/>
    </location>
</feature>
<sequence length="464" mass="52551">MLVGKGKVTSDFGSFGGQRKGLISILAVCFLYVLVVVLCVFNFIIISKGKVLENEVGTLKQTLYGLKVFDDDLMKYLMGFEDQKDFEEYDIEDEPQVVVPYEYDSDPIVQYDINDFIPDNDTIIAHKNYFAKLMQKLNWTVPSDDKYQSAANLTKDASSPQRSKRSVIAATDDGVIINSESYAERRAKNLSSRYTLKGGSVTQYPARPSSIGSPWPVYPYPYASTPSYNKASRSNTKRTTKTPNVFSRRSRVKHHEDGNRPFKRVVKVSNLKQMGSYLDSYEESSTSSPDFTIVRDTGFTKRRRPLKPLASVHFNGDTSSYVYGQHSNYLGNGHLRHPQSRFIDWKAANWVHSLGMDSHFTLNNGYLTIKDSGLYLVYSQVYYLDEHDVTGYRVLKNDQMIFQCTNTIHSAERKLKGHTCFTGGVEHFSANDKLSIEDITEGMLSKFETGKSFFGVIKLGDARV</sequence>
<evidence type="ECO:0000256" key="6">
    <source>
        <dbReference type="ARBA" id="ARBA00023180"/>
    </source>
</evidence>
<evidence type="ECO:0000256" key="4">
    <source>
        <dbReference type="ARBA" id="ARBA00022525"/>
    </source>
</evidence>
<dbReference type="PROSITE" id="PS00251">
    <property type="entry name" value="THD_1"/>
    <property type="match status" value="1"/>
</dbReference>
<dbReference type="SUPFAM" id="SSF49842">
    <property type="entry name" value="TNF-like"/>
    <property type="match status" value="1"/>
</dbReference>
<evidence type="ECO:0000256" key="8">
    <source>
        <dbReference type="SAM" id="Phobius"/>
    </source>
</evidence>
<dbReference type="InterPro" id="IPR051748">
    <property type="entry name" value="TNF_Ligand_Superfamily"/>
</dbReference>
<dbReference type="InterPro" id="IPR006052">
    <property type="entry name" value="TNF_dom"/>
</dbReference>
<organism evidence="10 11">
    <name type="scientific">Diabrotica virgifera virgifera</name>
    <name type="common">western corn rootworm</name>
    <dbReference type="NCBI Taxonomy" id="50390"/>
    <lineage>
        <taxon>Eukaryota</taxon>
        <taxon>Metazoa</taxon>
        <taxon>Ecdysozoa</taxon>
        <taxon>Arthropoda</taxon>
        <taxon>Hexapoda</taxon>
        <taxon>Insecta</taxon>
        <taxon>Pterygota</taxon>
        <taxon>Neoptera</taxon>
        <taxon>Endopterygota</taxon>
        <taxon>Coleoptera</taxon>
        <taxon>Polyphaga</taxon>
        <taxon>Cucujiformia</taxon>
        <taxon>Chrysomeloidea</taxon>
        <taxon>Chrysomelidae</taxon>
        <taxon>Galerucinae</taxon>
        <taxon>Diabroticina</taxon>
        <taxon>Diabroticites</taxon>
        <taxon>Diabrotica</taxon>
    </lineage>
</organism>
<keyword evidence="4" id="KW-0964">Secreted</keyword>
<protein>
    <recommendedName>
        <fullName evidence="9">THD domain-containing protein</fullName>
    </recommendedName>
</protein>
<dbReference type="Proteomes" id="UP001652700">
    <property type="component" value="Unplaced"/>
</dbReference>
<evidence type="ECO:0000256" key="1">
    <source>
        <dbReference type="ARBA" id="ARBA00004613"/>
    </source>
</evidence>
<dbReference type="RefSeq" id="XP_050497243.1">
    <property type="nucleotide sequence ID" value="XM_050641286.1"/>
</dbReference>
<dbReference type="InterPro" id="IPR021184">
    <property type="entry name" value="TNF_CS"/>
</dbReference>
<keyword evidence="6" id="KW-0325">Glycoprotein</keyword>
<feature type="region of interest" description="Disordered" evidence="7">
    <location>
        <begin position="227"/>
        <end position="256"/>
    </location>
</feature>
<dbReference type="Pfam" id="PF00229">
    <property type="entry name" value="TNF"/>
    <property type="match status" value="1"/>
</dbReference>
<dbReference type="EnsemblMetazoa" id="XM_050641286.1">
    <property type="protein sequence ID" value="XP_050497243.1"/>
    <property type="gene ID" value="LOC126878529"/>
</dbReference>
<comment type="subcellular location">
    <subcellularLocation>
        <location evidence="1">Secreted</location>
    </subcellularLocation>
</comment>
<dbReference type="PROSITE" id="PS50049">
    <property type="entry name" value="THD_2"/>
    <property type="match status" value="1"/>
</dbReference>
<dbReference type="InterPro" id="IPR008983">
    <property type="entry name" value="Tumour_necrosis_fac-like_dom"/>
</dbReference>
<keyword evidence="3" id="KW-0202">Cytokine</keyword>
<evidence type="ECO:0000313" key="11">
    <source>
        <dbReference type="Proteomes" id="UP001652700"/>
    </source>
</evidence>
<name>A0ABM5JH34_DIAVI</name>
<comment type="similarity">
    <text evidence="2">Belongs to the tumor necrosis factor family.</text>
</comment>
<feature type="transmembrane region" description="Helical" evidence="8">
    <location>
        <begin position="21"/>
        <end position="45"/>
    </location>
</feature>